<reference evidence="5 7" key="1">
    <citation type="journal article" date="2014" name="Nat. Genet.">
        <title>Genome and transcriptome of the porcine whipworm Trichuris suis.</title>
        <authorList>
            <person name="Jex A.R."/>
            <person name="Nejsum P."/>
            <person name="Schwarz E.M."/>
            <person name="Hu L."/>
            <person name="Young N.D."/>
            <person name="Hall R.S."/>
            <person name="Korhonen P.K."/>
            <person name="Liao S."/>
            <person name="Thamsborg S."/>
            <person name="Xia J."/>
            <person name="Xu P."/>
            <person name="Wang S."/>
            <person name="Scheerlinck J.P."/>
            <person name="Hofmann A."/>
            <person name="Sternberg P.W."/>
            <person name="Wang J."/>
            <person name="Gasser R.B."/>
        </authorList>
    </citation>
    <scope>NUCLEOTIDE SEQUENCE [LARGE SCALE GENOMIC DNA]</scope>
    <source>
        <strain evidence="6">DCEP-RM93F</strain>
        <strain evidence="5">DCEP-RM93M</strain>
    </source>
</reference>
<evidence type="ECO:0000256" key="2">
    <source>
        <dbReference type="PROSITE-ProRule" id="PRU01161"/>
    </source>
</evidence>
<dbReference type="InterPro" id="IPR016035">
    <property type="entry name" value="Acyl_Trfase/lysoPLipase"/>
</dbReference>
<name>A0A085MCC9_9BILA</name>
<dbReference type="GO" id="GO:0004806">
    <property type="term" value="F:triacylglycerol lipase activity"/>
    <property type="evidence" value="ECO:0007669"/>
    <property type="project" value="TreeGrafter"/>
</dbReference>
<accession>A0A085MCC9</accession>
<feature type="short sequence motif" description="GXSXG" evidence="2">
    <location>
        <begin position="79"/>
        <end position="83"/>
    </location>
</feature>
<keyword evidence="2" id="KW-0378">Hydrolase</keyword>
<feature type="short sequence motif" description="GXGXXG" evidence="2">
    <location>
        <begin position="48"/>
        <end position="53"/>
    </location>
</feature>
<dbReference type="GO" id="GO:0055088">
    <property type="term" value="P:lipid homeostasis"/>
    <property type="evidence" value="ECO:0007669"/>
    <property type="project" value="TreeGrafter"/>
</dbReference>
<dbReference type="GO" id="GO:0005811">
    <property type="term" value="C:lipid droplet"/>
    <property type="evidence" value="ECO:0007669"/>
    <property type="project" value="TreeGrafter"/>
</dbReference>
<dbReference type="Pfam" id="PF01734">
    <property type="entry name" value="Patatin"/>
    <property type="match status" value="1"/>
</dbReference>
<keyword evidence="2" id="KW-0442">Lipid degradation</keyword>
<dbReference type="EMBL" id="KL367481">
    <property type="protein sequence ID" value="KFD71750.1"/>
    <property type="molecule type" value="Genomic_DNA"/>
</dbReference>
<dbReference type="Proteomes" id="UP000030764">
    <property type="component" value="Unassembled WGS sequence"/>
</dbReference>
<evidence type="ECO:0000313" key="6">
    <source>
        <dbReference type="EMBL" id="KFD71750.1"/>
    </source>
</evidence>
<dbReference type="PROSITE" id="PS51635">
    <property type="entry name" value="PNPLA"/>
    <property type="match status" value="1"/>
</dbReference>
<dbReference type="InterPro" id="IPR002641">
    <property type="entry name" value="PNPLA_dom"/>
</dbReference>
<dbReference type="GO" id="GO:0005737">
    <property type="term" value="C:cytoplasm"/>
    <property type="evidence" value="ECO:0007669"/>
    <property type="project" value="TreeGrafter"/>
</dbReference>
<feature type="compositionally biased region" description="Low complexity" evidence="3">
    <location>
        <begin position="21"/>
        <end position="35"/>
    </location>
</feature>
<evidence type="ECO:0000313" key="5">
    <source>
        <dbReference type="EMBL" id="KFD54875.1"/>
    </source>
</evidence>
<protein>
    <recommendedName>
        <fullName evidence="4">PNPLA domain-containing protein</fullName>
    </recommendedName>
</protein>
<gene>
    <name evidence="5" type="ORF">M513_04309</name>
    <name evidence="6" type="ORF">M514_04309</name>
</gene>
<feature type="active site" description="Proton acceptor" evidence="2">
    <location>
        <position position="205"/>
    </location>
</feature>
<dbReference type="SUPFAM" id="SSF52151">
    <property type="entry name" value="FabD/lysophospholipase-like"/>
    <property type="match status" value="1"/>
</dbReference>
<dbReference type="InterPro" id="IPR033562">
    <property type="entry name" value="PLPL"/>
</dbReference>
<dbReference type="PANTHER" id="PTHR12406">
    <property type="entry name" value="CALCIUM-INDEPENDENT PHOSPHOLIPASE A2 IPLA2 -RELATED"/>
    <property type="match status" value="1"/>
</dbReference>
<feature type="active site" description="Nucleophile" evidence="2">
    <location>
        <position position="81"/>
    </location>
</feature>
<organism evidence="5 7">
    <name type="scientific">Trichuris suis</name>
    <name type="common">pig whipworm</name>
    <dbReference type="NCBI Taxonomy" id="68888"/>
    <lineage>
        <taxon>Eukaryota</taxon>
        <taxon>Metazoa</taxon>
        <taxon>Ecdysozoa</taxon>
        <taxon>Nematoda</taxon>
        <taxon>Enoplea</taxon>
        <taxon>Dorylaimia</taxon>
        <taxon>Trichinellida</taxon>
        <taxon>Trichuridae</taxon>
        <taxon>Trichuris</taxon>
    </lineage>
</organism>
<evidence type="ECO:0000256" key="3">
    <source>
        <dbReference type="SAM" id="MobiDB-lite"/>
    </source>
</evidence>
<dbReference type="EMBL" id="KL363204">
    <property type="protein sequence ID" value="KFD54875.1"/>
    <property type="molecule type" value="Genomic_DNA"/>
</dbReference>
<keyword evidence="7" id="KW-1185">Reference proteome</keyword>
<dbReference type="GO" id="GO:0019433">
    <property type="term" value="P:triglyceride catabolic process"/>
    <property type="evidence" value="ECO:0007669"/>
    <property type="project" value="TreeGrafter"/>
</dbReference>
<dbReference type="GO" id="GO:0016020">
    <property type="term" value="C:membrane"/>
    <property type="evidence" value="ECO:0007669"/>
    <property type="project" value="TreeGrafter"/>
</dbReference>
<dbReference type="Gene3D" id="3.40.1090.10">
    <property type="entry name" value="Cytosolic phospholipase A2 catalytic domain"/>
    <property type="match status" value="1"/>
</dbReference>
<dbReference type="PANTHER" id="PTHR12406:SF38">
    <property type="entry name" value="PNPLA DOMAIN-CONTAINING PROTEIN"/>
    <property type="match status" value="1"/>
</dbReference>
<keyword evidence="1 2" id="KW-0443">Lipid metabolism</keyword>
<proteinExistence type="predicted"/>
<evidence type="ECO:0000256" key="1">
    <source>
        <dbReference type="ARBA" id="ARBA00023098"/>
    </source>
</evidence>
<dbReference type="Proteomes" id="UP000030758">
    <property type="component" value="Unassembled WGS sequence"/>
</dbReference>
<feature type="short sequence motif" description="DGA/G" evidence="2">
    <location>
        <begin position="205"/>
        <end position="207"/>
    </location>
</feature>
<feature type="domain" description="PNPLA" evidence="4">
    <location>
        <begin position="44"/>
        <end position="218"/>
    </location>
</feature>
<evidence type="ECO:0000313" key="7">
    <source>
        <dbReference type="Proteomes" id="UP000030764"/>
    </source>
</evidence>
<sequence length="304" mass="34019">MARHLLRVAVLRNRMSRSRRSSSQSDSSKSKPGSSIAGRHDLAISFCGCGFLGLYHCGAARCMIVHGSSVLSRCKRFAGASAGALVAALLLTSTETVDIAANLVLALAEEVRSLKYGLLNREFSLSHRVYDEMSRLLPEDAHKVVSNKLFISMTDRDTLKGRLESHFETREKLLKASCLVASSYIPFFSGIHENPPEIEGCRYIDGGICLNLPVFPDLRTITISPFHSSDADVSPVDDKLFFDWRFTVGKQRLQFSYNNFVRGKQALIPPSDEILREYLERGFIDMMIFLKKNDVFERLEGSEV</sequence>
<dbReference type="AlphaFoldDB" id="A0A085MCC9"/>
<evidence type="ECO:0000259" key="4">
    <source>
        <dbReference type="PROSITE" id="PS51635"/>
    </source>
</evidence>
<feature type="region of interest" description="Disordered" evidence="3">
    <location>
        <begin position="15"/>
        <end position="36"/>
    </location>
</feature>